<evidence type="ECO:0000313" key="1">
    <source>
        <dbReference type="EMBL" id="CAA0083261.1"/>
    </source>
</evidence>
<evidence type="ECO:0000313" key="2">
    <source>
        <dbReference type="Proteomes" id="UP000441399"/>
    </source>
</evidence>
<reference evidence="1 2" key="1">
    <citation type="submission" date="2019-11" db="EMBL/GenBank/DDBJ databases">
        <authorList>
            <person name="Holert J."/>
        </authorList>
    </citation>
    <scope>NUCLEOTIDE SEQUENCE [LARGE SCALE GENOMIC DNA]</scope>
    <source>
        <strain evidence="1">SB11_3</strain>
    </source>
</reference>
<dbReference type="EMBL" id="CACSIO010000001">
    <property type="protein sequence ID" value="CAA0083261.1"/>
    <property type="molecule type" value="Genomic_DNA"/>
</dbReference>
<protein>
    <submittedName>
        <fullName evidence="1">Uncharacterized protein</fullName>
    </submittedName>
</protein>
<organism evidence="1 2">
    <name type="scientific">BD1-7 clade bacterium</name>
    <dbReference type="NCBI Taxonomy" id="2029982"/>
    <lineage>
        <taxon>Bacteria</taxon>
        <taxon>Pseudomonadati</taxon>
        <taxon>Pseudomonadota</taxon>
        <taxon>Gammaproteobacteria</taxon>
        <taxon>Cellvibrionales</taxon>
        <taxon>Spongiibacteraceae</taxon>
        <taxon>BD1-7 clade</taxon>
    </lineage>
</organism>
<proteinExistence type="predicted"/>
<sequence length="65" mass="7296">MSNKLTAIFCGDALEYMESSVLEMGDEFISPKALVILDDYWAMCARNQALVKLNHCMSHVKSTPQ</sequence>
<name>A0A5S9N3J0_9GAMM</name>
<accession>A0A5S9N3J0</accession>
<gene>
    <name evidence="1" type="ORF">OPDIPICF_00513</name>
</gene>
<dbReference type="OrthoDB" id="9868349at2"/>
<keyword evidence="2" id="KW-1185">Reference proteome</keyword>
<dbReference type="AlphaFoldDB" id="A0A5S9N3J0"/>
<dbReference type="Proteomes" id="UP000441399">
    <property type="component" value="Unassembled WGS sequence"/>
</dbReference>